<protein>
    <recommendedName>
        <fullName evidence="4">ATP synthase F0 subunit 8</fullName>
    </recommendedName>
</protein>
<dbReference type="Proteomes" id="UP001628179">
    <property type="component" value="Unassembled WGS sequence"/>
</dbReference>
<name>A0ABQ0GHN9_9PEZI</name>
<dbReference type="EMBL" id="BAAFSV010000004">
    <property type="protein sequence ID" value="GAB1317281.1"/>
    <property type="molecule type" value="Genomic_DNA"/>
</dbReference>
<evidence type="ECO:0008006" key="4">
    <source>
        <dbReference type="Google" id="ProtNLM"/>
    </source>
</evidence>
<reference evidence="2 3" key="1">
    <citation type="submission" date="2024-09" db="EMBL/GenBank/DDBJ databases">
        <title>Itraconazole resistance in Madurella fahalii resulting from another homologue of gene encoding cytochrome P450 14-alpha sterol demethylase (CYP51).</title>
        <authorList>
            <person name="Yoshioka I."/>
            <person name="Fahal A.H."/>
            <person name="Kaneko S."/>
            <person name="Yaguchi T."/>
        </authorList>
    </citation>
    <scope>NUCLEOTIDE SEQUENCE [LARGE SCALE GENOMIC DNA]</scope>
    <source>
        <strain evidence="2 3">IFM 68171</strain>
    </source>
</reference>
<sequence length="111" mass="12523">MVWGKEKSSSSPSTIKQLLPLFVTLVFLSVLAWVCYQIYVSLYKIQAQARKQMGDNNVVFSRDGVRVNVQDVGNESYLDATQSWVVKAWSLGTTSDEKAKRKRYASLGERA</sequence>
<keyword evidence="1" id="KW-0472">Membrane</keyword>
<keyword evidence="3" id="KW-1185">Reference proteome</keyword>
<evidence type="ECO:0000256" key="1">
    <source>
        <dbReference type="SAM" id="Phobius"/>
    </source>
</evidence>
<evidence type="ECO:0000313" key="3">
    <source>
        <dbReference type="Proteomes" id="UP001628179"/>
    </source>
</evidence>
<accession>A0ABQ0GHN9</accession>
<dbReference type="PANTHER" id="PTHR42077:SF1">
    <property type="entry name" value="YALI0F30239P"/>
    <property type="match status" value="1"/>
</dbReference>
<proteinExistence type="predicted"/>
<feature type="transmembrane region" description="Helical" evidence="1">
    <location>
        <begin position="20"/>
        <end position="43"/>
    </location>
</feature>
<dbReference type="PANTHER" id="PTHR42077">
    <property type="entry name" value="YALI0F30239P"/>
    <property type="match status" value="1"/>
</dbReference>
<gene>
    <name evidence="2" type="ORF">MFIFM68171_07491</name>
</gene>
<organism evidence="2 3">
    <name type="scientific">Madurella fahalii</name>
    <dbReference type="NCBI Taxonomy" id="1157608"/>
    <lineage>
        <taxon>Eukaryota</taxon>
        <taxon>Fungi</taxon>
        <taxon>Dikarya</taxon>
        <taxon>Ascomycota</taxon>
        <taxon>Pezizomycotina</taxon>
        <taxon>Sordariomycetes</taxon>
        <taxon>Sordariomycetidae</taxon>
        <taxon>Sordariales</taxon>
        <taxon>Sordariales incertae sedis</taxon>
        <taxon>Madurella</taxon>
    </lineage>
</organism>
<dbReference type="RefSeq" id="XP_070919012.1">
    <property type="nucleotide sequence ID" value="XM_071062911.1"/>
</dbReference>
<evidence type="ECO:0000313" key="2">
    <source>
        <dbReference type="EMBL" id="GAB1317281.1"/>
    </source>
</evidence>
<keyword evidence="1" id="KW-1133">Transmembrane helix</keyword>
<dbReference type="GeneID" id="98178234"/>
<keyword evidence="1" id="KW-0812">Transmembrane</keyword>
<comment type="caution">
    <text evidence="2">The sequence shown here is derived from an EMBL/GenBank/DDBJ whole genome shotgun (WGS) entry which is preliminary data.</text>
</comment>